<proteinExistence type="predicted"/>
<dbReference type="AlphaFoldDB" id="A0A1B6QKT5"/>
<organism evidence="1 2">
    <name type="scientific">Sorghum bicolor</name>
    <name type="common">Sorghum</name>
    <name type="synonym">Sorghum vulgare</name>
    <dbReference type="NCBI Taxonomy" id="4558"/>
    <lineage>
        <taxon>Eukaryota</taxon>
        <taxon>Viridiplantae</taxon>
        <taxon>Streptophyta</taxon>
        <taxon>Embryophyta</taxon>
        <taxon>Tracheophyta</taxon>
        <taxon>Spermatophyta</taxon>
        <taxon>Magnoliopsida</taxon>
        <taxon>Liliopsida</taxon>
        <taxon>Poales</taxon>
        <taxon>Poaceae</taxon>
        <taxon>PACMAD clade</taxon>
        <taxon>Panicoideae</taxon>
        <taxon>Andropogonodae</taxon>
        <taxon>Andropogoneae</taxon>
        <taxon>Sorghinae</taxon>
        <taxon>Sorghum</taxon>
    </lineage>
</organism>
<dbReference type="PANTHER" id="PTHR35166">
    <property type="entry name" value="OS05G0193700 PROTEIN-RELATED"/>
    <property type="match status" value="1"/>
</dbReference>
<accession>A0A1B6QKT5</accession>
<evidence type="ECO:0000313" key="1">
    <source>
        <dbReference type="EMBL" id="KXG38507.1"/>
    </source>
</evidence>
<reference evidence="2" key="2">
    <citation type="journal article" date="2018" name="Plant J.">
        <title>The Sorghum bicolor reference genome: improved assembly, gene annotations, a transcriptome atlas, and signatures of genome organization.</title>
        <authorList>
            <person name="McCormick R.F."/>
            <person name="Truong S.K."/>
            <person name="Sreedasyam A."/>
            <person name="Jenkins J."/>
            <person name="Shu S."/>
            <person name="Sims D."/>
            <person name="Kennedy M."/>
            <person name="Amirebrahimi M."/>
            <person name="Weers B.D."/>
            <person name="McKinley B."/>
            <person name="Mattison A."/>
            <person name="Morishige D.T."/>
            <person name="Grimwood J."/>
            <person name="Schmutz J."/>
            <person name="Mullet J.E."/>
        </authorList>
    </citation>
    <scope>NUCLEOTIDE SEQUENCE [LARGE SCALE GENOMIC DNA]</scope>
    <source>
        <strain evidence="2">cv. BTx623</strain>
    </source>
</reference>
<reference evidence="1 2" key="1">
    <citation type="journal article" date="2009" name="Nature">
        <title>The Sorghum bicolor genome and the diversification of grasses.</title>
        <authorList>
            <person name="Paterson A.H."/>
            <person name="Bowers J.E."/>
            <person name="Bruggmann R."/>
            <person name="Dubchak I."/>
            <person name="Grimwood J."/>
            <person name="Gundlach H."/>
            <person name="Haberer G."/>
            <person name="Hellsten U."/>
            <person name="Mitros T."/>
            <person name="Poliakov A."/>
            <person name="Schmutz J."/>
            <person name="Spannagl M."/>
            <person name="Tang H."/>
            <person name="Wang X."/>
            <person name="Wicker T."/>
            <person name="Bharti A.K."/>
            <person name="Chapman J."/>
            <person name="Feltus F.A."/>
            <person name="Gowik U."/>
            <person name="Grigoriev I.V."/>
            <person name="Lyons E."/>
            <person name="Maher C.A."/>
            <person name="Martis M."/>
            <person name="Narechania A."/>
            <person name="Otillar R.P."/>
            <person name="Penning B.W."/>
            <person name="Salamov A.A."/>
            <person name="Wang Y."/>
            <person name="Zhang L."/>
            <person name="Carpita N.C."/>
            <person name="Freeling M."/>
            <person name="Gingle A.R."/>
            <person name="Hash C.T."/>
            <person name="Keller B."/>
            <person name="Klein P."/>
            <person name="Kresovich S."/>
            <person name="McCann M.C."/>
            <person name="Ming R."/>
            <person name="Peterson D.G."/>
            <person name="Mehboob-ur-Rahman"/>
            <person name="Ware D."/>
            <person name="Westhoff P."/>
            <person name="Mayer K.F."/>
            <person name="Messing J."/>
            <person name="Rokhsar D.S."/>
        </authorList>
    </citation>
    <scope>NUCLEOTIDE SEQUENCE [LARGE SCALE GENOMIC DNA]</scope>
    <source>
        <strain evidence="2">cv. BTx623</strain>
    </source>
</reference>
<dbReference type="Proteomes" id="UP000000768">
    <property type="component" value="Chromosome 1"/>
</dbReference>
<dbReference type="PANTHER" id="PTHR35166:SF20">
    <property type="entry name" value="EXPRESSED PROTEIN"/>
    <property type="match status" value="1"/>
</dbReference>
<name>A0A1B6QKT5_SORBI</name>
<dbReference type="InParanoid" id="A0A1B6QKT5"/>
<dbReference type="EMBL" id="CM000760">
    <property type="protein sequence ID" value="KXG38507.1"/>
    <property type="molecule type" value="Genomic_DNA"/>
</dbReference>
<evidence type="ECO:0000313" key="2">
    <source>
        <dbReference type="Proteomes" id="UP000000768"/>
    </source>
</evidence>
<dbReference type="Gramene" id="KXG38507">
    <property type="protein sequence ID" value="KXG38507"/>
    <property type="gene ID" value="SORBI_3001G245400"/>
</dbReference>
<keyword evidence="2" id="KW-1185">Reference proteome</keyword>
<sequence length="200" mass="22979">MAVGGEPAVKEHGVLAEEEAAVAADWDSETKINWVEMPVSNVRWVLGRKRERDPVPKLKDYGIYTQEDLDKKDADMLIRRAIASLQVDQDDFFEYQAWVREVFLRNRRVMVTITEGYLLQLWVATPTISPLHFASRSALVKLLYPTVYYSFNSRDDIFSISSISLPFSFHSLNCLYPSLCTYLHSFFFLSSFSPSHVLSP</sequence>
<gene>
    <name evidence="1" type="ORF">SORBI_3001G245400</name>
</gene>
<protein>
    <submittedName>
        <fullName evidence="1">Uncharacterized protein</fullName>
    </submittedName>
</protein>